<keyword evidence="1" id="KW-1133">Transmembrane helix</keyword>
<keyword evidence="4" id="KW-1185">Reference proteome</keyword>
<feature type="transmembrane region" description="Helical" evidence="1">
    <location>
        <begin position="215"/>
        <end position="238"/>
    </location>
</feature>
<evidence type="ECO:0000259" key="2">
    <source>
        <dbReference type="Pfam" id="PF12792"/>
    </source>
</evidence>
<name>A0A9P0V923_KLEVA</name>
<dbReference type="AlphaFoldDB" id="A0A9P0V923"/>
<keyword evidence="1" id="KW-0812">Transmembrane</keyword>
<organism evidence="3 4">
    <name type="scientific">Klebsiella variicola</name>
    <dbReference type="NCBI Taxonomy" id="244366"/>
    <lineage>
        <taxon>Bacteria</taxon>
        <taxon>Pseudomonadati</taxon>
        <taxon>Pseudomonadota</taxon>
        <taxon>Gammaproteobacteria</taxon>
        <taxon>Enterobacterales</taxon>
        <taxon>Enterobacteriaceae</taxon>
        <taxon>Klebsiella/Raoultella group</taxon>
        <taxon>Klebsiella</taxon>
        <taxon>Klebsiella pneumoniae complex</taxon>
    </lineage>
</organism>
<keyword evidence="3" id="KW-0614">Plasmid</keyword>
<protein>
    <recommendedName>
        <fullName evidence="2">Putative cyclic diguanylate phosphodiesterase CSS motif-containing domain-containing protein</fullName>
    </recommendedName>
</protein>
<dbReference type="EMBL" id="OW969750">
    <property type="protein sequence ID" value="CAH6244835.1"/>
    <property type="molecule type" value="Genomic_DNA"/>
</dbReference>
<feature type="domain" description="Putative cyclic diguanylate phosphodiesterase CSS motif-containing" evidence="2">
    <location>
        <begin position="30"/>
        <end position="215"/>
    </location>
</feature>
<accession>A0A9P0V923</accession>
<evidence type="ECO:0000313" key="4">
    <source>
        <dbReference type="Proteomes" id="UP000789617"/>
    </source>
</evidence>
<reference evidence="3" key="1">
    <citation type="submission" date="2022-05" db="EMBL/GenBank/DDBJ databases">
        <authorList>
            <person name="Alioto T."/>
            <person name="Alioto T."/>
            <person name="Gomez Garrido J."/>
        </authorList>
    </citation>
    <scope>NUCLEOTIDE SEQUENCE</scope>
    <source>
        <strain evidence="3">0</strain>
        <plasmid evidence="3">P1</plasmid>
    </source>
</reference>
<dbReference type="Proteomes" id="UP000789617">
    <property type="component" value="Plasmid P1"/>
</dbReference>
<keyword evidence="1" id="KW-0472">Membrane</keyword>
<dbReference type="Pfam" id="PF12792">
    <property type="entry name" value="CSS-motif"/>
    <property type="match status" value="1"/>
</dbReference>
<proteinExistence type="predicted"/>
<dbReference type="InterPro" id="IPR024744">
    <property type="entry name" value="CSS-motif_dom"/>
</dbReference>
<evidence type="ECO:0000313" key="3">
    <source>
        <dbReference type="EMBL" id="CAH6244835.1"/>
    </source>
</evidence>
<sequence length="311" mass="34295">MRRLLPALLAIVIFVTGAGILNTQLWLSARADAQAAARHALSNMNTVLDEARHAQETARAVVDRGCSQDGQFRLGTEAALRPHLRTILILRQGNVVCSSLAGNRALLKHVPDLPDSPLQLVSAEETAERESVLVYQTRYAGSRILVTISADHVRDALDVQKSMTYFLRVGEQETGGTGPLRPVSASRDHTGQVSSDIYPFAITFSKPPFFSADRFFRNGGAILAFLLIVSGFAAYLLYRYMNKPFLPEETLRLAIARGQIVPFYQPVVDGRDGTVRSGAWKCWPAGNTRLQAISLRQRLSRWPKNPARSSP</sequence>
<evidence type="ECO:0000256" key="1">
    <source>
        <dbReference type="SAM" id="Phobius"/>
    </source>
</evidence>
<gene>
    <name evidence="3" type="ORF">AN2335V1_4780</name>
</gene>
<geneLocation type="plasmid" evidence="3 4">
    <name>P1</name>
</geneLocation>